<feature type="compositionally biased region" description="Acidic residues" evidence="1">
    <location>
        <begin position="250"/>
        <end position="265"/>
    </location>
</feature>
<organism evidence="2 3">
    <name type="scientific">Aspergillus cavernicola</name>
    <dbReference type="NCBI Taxonomy" id="176166"/>
    <lineage>
        <taxon>Eukaryota</taxon>
        <taxon>Fungi</taxon>
        <taxon>Dikarya</taxon>
        <taxon>Ascomycota</taxon>
        <taxon>Pezizomycotina</taxon>
        <taxon>Eurotiomycetes</taxon>
        <taxon>Eurotiomycetidae</taxon>
        <taxon>Eurotiales</taxon>
        <taxon>Aspergillaceae</taxon>
        <taxon>Aspergillus</taxon>
        <taxon>Aspergillus subgen. Nidulantes</taxon>
    </lineage>
</organism>
<accession>A0ABR4HYL0</accession>
<keyword evidence="3" id="KW-1185">Reference proteome</keyword>
<feature type="region of interest" description="Disordered" evidence="1">
    <location>
        <begin position="145"/>
        <end position="175"/>
    </location>
</feature>
<feature type="region of interest" description="Disordered" evidence="1">
    <location>
        <begin position="415"/>
        <end position="464"/>
    </location>
</feature>
<evidence type="ECO:0000313" key="3">
    <source>
        <dbReference type="Proteomes" id="UP001610335"/>
    </source>
</evidence>
<protein>
    <recommendedName>
        <fullName evidence="4">DNA replication regulator SLD2</fullName>
    </recommendedName>
</protein>
<feature type="compositionally biased region" description="Basic and acidic residues" evidence="1">
    <location>
        <begin position="145"/>
        <end position="167"/>
    </location>
</feature>
<feature type="region of interest" description="Disordered" evidence="1">
    <location>
        <begin position="1"/>
        <end position="39"/>
    </location>
</feature>
<sequence>MPRTLPWLTGISQSEKASNSPALDIKRTSSPRVNDETSIKKGTFTSKRVFLRSSPSPPSSPIHRCPSEEFLREGLDNDDIHIMVEDEFYTVAQSFTQHLHYAEYVRRKKEAKVQNAATIADLARPTDGITPMSAELRKKYAAEELRSRQRDGVEGMQGKELESKNENENENGGDDIEVENAFAGTHLRDLMLSPRRGRMLVGLQRVRSSTRAAAGFVQTAGSRSMGAEDADGNDKPAREAQGGLDSLDGTTDDEDEDDGDDDDLDGDMHWSTPTLPRNRVSLGLGSLDSTPRIARRVDDNPQSISNLPQRNHVSESLASTPQIARPSDNNSKKVRAVGTETRFLGTTKAERRLTFDNFDTRKNLRATESVDKPMSIAKAERRSIFDDFDNLKKPRATVTGNKPSTAQAKRRMIFDDFDEIPGPRKPSTQPKRRHSDFTNTQQMKLKRETGSKKSKLNEVPTFLI</sequence>
<proteinExistence type="predicted"/>
<comment type="caution">
    <text evidence="2">The sequence shown here is derived from an EMBL/GenBank/DDBJ whole genome shotgun (WGS) entry which is preliminary data.</text>
</comment>
<evidence type="ECO:0000256" key="1">
    <source>
        <dbReference type="SAM" id="MobiDB-lite"/>
    </source>
</evidence>
<evidence type="ECO:0000313" key="2">
    <source>
        <dbReference type="EMBL" id="KAL2820576.1"/>
    </source>
</evidence>
<feature type="region of interest" description="Disordered" evidence="1">
    <location>
        <begin position="217"/>
        <end position="333"/>
    </location>
</feature>
<gene>
    <name evidence="2" type="ORF">BDW59DRAFT_114002</name>
</gene>
<name>A0ABR4HYL0_9EURO</name>
<evidence type="ECO:0008006" key="4">
    <source>
        <dbReference type="Google" id="ProtNLM"/>
    </source>
</evidence>
<dbReference type="EMBL" id="JBFXLS010000069">
    <property type="protein sequence ID" value="KAL2820576.1"/>
    <property type="molecule type" value="Genomic_DNA"/>
</dbReference>
<feature type="compositionally biased region" description="Polar residues" evidence="1">
    <location>
        <begin position="10"/>
        <end position="21"/>
    </location>
</feature>
<reference evidence="2 3" key="1">
    <citation type="submission" date="2024-07" db="EMBL/GenBank/DDBJ databases">
        <title>Section-level genome sequencing and comparative genomics of Aspergillus sections Usti and Cavernicolus.</title>
        <authorList>
            <consortium name="Lawrence Berkeley National Laboratory"/>
            <person name="Nybo J.L."/>
            <person name="Vesth T.C."/>
            <person name="Theobald S."/>
            <person name="Frisvad J.C."/>
            <person name="Larsen T.O."/>
            <person name="Kjaerboelling I."/>
            <person name="Rothschild-Mancinelli K."/>
            <person name="Lyhne E.K."/>
            <person name="Kogle M.E."/>
            <person name="Barry K."/>
            <person name="Clum A."/>
            <person name="Na H."/>
            <person name="Ledsgaard L."/>
            <person name="Lin J."/>
            <person name="Lipzen A."/>
            <person name="Kuo A."/>
            <person name="Riley R."/>
            <person name="Mondo S."/>
            <person name="LaButti K."/>
            <person name="Haridas S."/>
            <person name="Pangalinan J."/>
            <person name="Salamov A.A."/>
            <person name="Simmons B.A."/>
            <person name="Magnuson J.K."/>
            <person name="Chen J."/>
            <person name="Drula E."/>
            <person name="Henrissat B."/>
            <person name="Wiebenga A."/>
            <person name="Lubbers R.J."/>
            <person name="Gomes A.C."/>
            <person name="Makela M.R."/>
            <person name="Stajich J."/>
            <person name="Grigoriev I.V."/>
            <person name="Mortensen U.H."/>
            <person name="De vries R.P."/>
            <person name="Baker S.E."/>
            <person name="Andersen M.R."/>
        </authorList>
    </citation>
    <scope>NUCLEOTIDE SEQUENCE [LARGE SCALE GENOMIC DNA]</scope>
    <source>
        <strain evidence="2 3">CBS 600.67</strain>
    </source>
</reference>
<feature type="compositionally biased region" description="Polar residues" evidence="1">
    <location>
        <begin position="300"/>
        <end position="322"/>
    </location>
</feature>
<dbReference type="Proteomes" id="UP001610335">
    <property type="component" value="Unassembled WGS sequence"/>
</dbReference>